<evidence type="ECO:0000313" key="3">
    <source>
        <dbReference type="EMBL" id="DAE23253.1"/>
    </source>
</evidence>
<dbReference type="InterPro" id="IPR010781">
    <property type="entry name" value="DUF1376"/>
</dbReference>
<feature type="region of interest" description="Disordered" evidence="1">
    <location>
        <begin position="97"/>
        <end position="150"/>
    </location>
</feature>
<feature type="compositionally biased region" description="Polar residues" evidence="1">
    <location>
        <begin position="191"/>
        <end position="210"/>
    </location>
</feature>
<reference evidence="3" key="1">
    <citation type="journal article" date="2021" name="Proc. Natl. Acad. Sci. U.S.A.">
        <title>A Catalog of Tens of Thousands of Viruses from Human Metagenomes Reveals Hidden Associations with Chronic Diseases.</title>
        <authorList>
            <person name="Tisza M.J."/>
            <person name="Buck C.B."/>
        </authorList>
    </citation>
    <scope>NUCLEOTIDE SEQUENCE</scope>
    <source>
        <strain evidence="3">CtTK08</strain>
    </source>
</reference>
<dbReference type="EMBL" id="BK015751">
    <property type="protein sequence ID" value="DAE23253.1"/>
    <property type="molecule type" value="Genomic_DNA"/>
</dbReference>
<evidence type="ECO:0000256" key="1">
    <source>
        <dbReference type="SAM" id="MobiDB-lite"/>
    </source>
</evidence>
<feature type="region of interest" description="Disordered" evidence="1">
    <location>
        <begin position="189"/>
        <end position="219"/>
    </location>
</feature>
<dbReference type="Pfam" id="PF17948">
    <property type="entry name" value="DnaT"/>
    <property type="match status" value="1"/>
</dbReference>
<name>A0A8S5QX14_9CAUD</name>
<sequence>MNFYAFHINDFRGATWHLSNLARYVYRLLIDMYYDTEAALSKDLDVLAHKCSLKTDDEKQALQDVLKEFFTLKNGKWHHARIDKEIHAYRWAHRNESNANSNDRNEIVTQRNASSNDDRNDTVTNSNADSNETVTQRNEPLSNAERQKRVRDEHKKLCAELSNLGISFDKSMSLTGLRSLLDKARNDLRNESNANSNDRNEIVTQRNASSNDDRNDTVTNSNAEFCVEPVTINHKPISSSSTAREDFAMFATWQPESQDWARMVQRAMLPNWDLTTYGALLAEFVGYWQSRDDAKNQAGWEHKFLQSLIAAKNRGAFSVQPAINHAALPERKISATAQSAACLRAAKEAVLSGKVITPLPIGVFGAMTDGLLELLGCGLAYPPAADAWDVTLASWGKEFARLQLADDDTARVGTAFANAKRNALAGEKRFPNVQEVLGCLPMRLRERIELKETPEAWAARRQAGLTQTSRILENLKGVRHAV</sequence>
<dbReference type="Pfam" id="PF07120">
    <property type="entry name" value="DUF1376"/>
    <property type="match status" value="1"/>
</dbReference>
<organism evidence="3">
    <name type="scientific">Myoviridae sp. ctTK08</name>
    <dbReference type="NCBI Taxonomy" id="2826656"/>
    <lineage>
        <taxon>Viruses</taxon>
        <taxon>Duplodnaviria</taxon>
        <taxon>Heunggongvirae</taxon>
        <taxon>Uroviricota</taxon>
        <taxon>Caudoviricetes</taxon>
    </lineage>
</organism>
<proteinExistence type="predicted"/>
<accession>A0A8S5QX14</accession>
<dbReference type="InterPro" id="IPR040480">
    <property type="entry name" value="DnaT_DNA_bind"/>
</dbReference>
<feature type="domain" description="DnaT DNA-binding" evidence="2">
    <location>
        <begin position="247"/>
        <end position="309"/>
    </location>
</feature>
<feature type="compositionally biased region" description="Polar residues" evidence="1">
    <location>
        <begin position="122"/>
        <end position="141"/>
    </location>
</feature>
<evidence type="ECO:0000259" key="2">
    <source>
        <dbReference type="Pfam" id="PF17948"/>
    </source>
</evidence>
<protein>
    <recommendedName>
        <fullName evidence="2">DnaT DNA-binding domain-containing protein</fullName>
    </recommendedName>
</protein>
<feature type="compositionally biased region" description="Polar residues" evidence="1">
    <location>
        <begin position="97"/>
        <end position="115"/>
    </location>
</feature>
<dbReference type="Gene3D" id="1.10.8.1180">
    <property type="match status" value="1"/>
</dbReference>